<evidence type="ECO:0000256" key="1">
    <source>
        <dbReference type="SAM" id="Phobius"/>
    </source>
</evidence>
<evidence type="ECO:0000313" key="3">
    <source>
        <dbReference type="Proteomes" id="UP001454036"/>
    </source>
</evidence>
<dbReference type="EMBL" id="BAABME010009464">
    <property type="protein sequence ID" value="GAA0175216.1"/>
    <property type="molecule type" value="Genomic_DNA"/>
</dbReference>
<comment type="caution">
    <text evidence="2">The sequence shown here is derived from an EMBL/GenBank/DDBJ whole genome shotgun (WGS) entry which is preliminary data.</text>
</comment>
<evidence type="ECO:0000313" key="2">
    <source>
        <dbReference type="EMBL" id="GAA0175216.1"/>
    </source>
</evidence>
<organism evidence="2 3">
    <name type="scientific">Lithospermum erythrorhizon</name>
    <name type="common">Purple gromwell</name>
    <name type="synonym">Lithospermum officinale var. erythrorhizon</name>
    <dbReference type="NCBI Taxonomy" id="34254"/>
    <lineage>
        <taxon>Eukaryota</taxon>
        <taxon>Viridiplantae</taxon>
        <taxon>Streptophyta</taxon>
        <taxon>Embryophyta</taxon>
        <taxon>Tracheophyta</taxon>
        <taxon>Spermatophyta</taxon>
        <taxon>Magnoliopsida</taxon>
        <taxon>eudicotyledons</taxon>
        <taxon>Gunneridae</taxon>
        <taxon>Pentapetalae</taxon>
        <taxon>asterids</taxon>
        <taxon>lamiids</taxon>
        <taxon>Boraginales</taxon>
        <taxon>Boraginaceae</taxon>
        <taxon>Boraginoideae</taxon>
        <taxon>Lithospermeae</taxon>
        <taxon>Lithospermum</taxon>
    </lineage>
</organism>
<accession>A0AAV3RIM9</accession>
<sequence length="123" mass="13533">MLKFIKIDVVWHVCAAFNTLNNAERCTSDAIRRPRMEICAGIRLSCSTTVYSLFRIILRNSAISSIEYRNMTMEYWASLLYVVADSIAASSGAFALVASRTHPLPTTAAFGAASSARSTGRIY</sequence>
<protein>
    <submittedName>
        <fullName evidence="2">Uncharacterized protein</fullName>
    </submittedName>
</protein>
<proteinExistence type="predicted"/>
<reference evidence="2 3" key="1">
    <citation type="submission" date="2024-01" db="EMBL/GenBank/DDBJ databases">
        <title>The complete chloroplast genome sequence of Lithospermum erythrorhizon: insights into the phylogenetic relationship among Boraginaceae species and the maternal lineages of purple gromwells.</title>
        <authorList>
            <person name="Okada T."/>
            <person name="Watanabe K."/>
        </authorList>
    </citation>
    <scope>NUCLEOTIDE SEQUENCE [LARGE SCALE GENOMIC DNA]</scope>
</reference>
<gene>
    <name evidence="2" type="ORF">LIER_28440</name>
</gene>
<keyword evidence="1" id="KW-0472">Membrane</keyword>
<dbReference type="AlphaFoldDB" id="A0AAV3RIM9"/>
<keyword evidence="3" id="KW-1185">Reference proteome</keyword>
<feature type="transmembrane region" description="Helical" evidence="1">
    <location>
        <begin position="78"/>
        <end position="98"/>
    </location>
</feature>
<keyword evidence="1" id="KW-0812">Transmembrane</keyword>
<keyword evidence="1" id="KW-1133">Transmembrane helix</keyword>
<dbReference type="Proteomes" id="UP001454036">
    <property type="component" value="Unassembled WGS sequence"/>
</dbReference>
<name>A0AAV3RIM9_LITER</name>